<dbReference type="SUPFAM" id="SSF63393">
    <property type="entry name" value="RNA polymerase subunits"/>
    <property type="match status" value="1"/>
</dbReference>
<sequence length="75" mass="8777">MSFFNDAQKDALLTGRYICSKCGARMQFEDEWEDILVCLECGHSVELEQYGMEDDEEYEALYPTREEVCGEFDED</sequence>
<dbReference type="Pfam" id="PF03604">
    <property type="entry name" value="Zn_ribbon_RPAB4"/>
    <property type="match status" value="1"/>
</dbReference>
<dbReference type="EMBL" id="NFKP01000001">
    <property type="protein sequence ID" value="OUP71341.1"/>
    <property type="molecule type" value="Genomic_DNA"/>
</dbReference>
<gene>
    <name evidence="3" type="ORF">B5F11_00165</name>
</gene>
<evidence type="ECO:0000256" key="2">
    <source>
        <dbReference type="ARBA" id="ARBA00022833"/>
    </source>
</evidence>
<keyword evidence="3" id="KW-0240">DNA-directed RNA polymerase</keyword>
<organism evidence="3 4">
    <name type="scientific">Anaerotruncus colihominis</name>
    <dbReference type="NCBI Taxonomy" id="169435"/>
    <lineage>
        <taxon>Bacteria</taxon>
        <taxon>Bacillati</taxon>
        <taxon>Bacillota</taxon>
        <taxon>Clostridia</taxon>
        <taxon>Eubacteriales</taxon>
        <taxon>Oscillospiraceae</taxon>
        <taxon>Anaerotruncus</taxon>
    </lineage>
</organism>
<comment type="caution">
    <text evidence="3">The sequence shown here is derived from an EMBL/GenBank/DDBJ whole genome shotgun (WGS) entry which is preliminary data.</text>
</comment>
<keyword evidence="3" id="KW-0804">Transcription</keyword>
<reference evidence="4" key="1">
    <citation type="submission" date="2017-04" db="EMBL/GenBank/DDBJ databases">
        <title>Function of individual gut microbiota members based on whole genome sequencing of pure cultures obtained from chicken caecum.</title>
        <authorList>
            <person name="Medvecky M."/>
            <person name="Cejkova D."/>
            <person name="Polansky O."/>
            <person name="Karasova D."/>
            <person name="Kubasova T."/>
            <person name="Cizek A."/>
            <person name="Rychlik I."/>
        </authorList>
    </citation>
    <scope>NUCLEOTIDE SEQUENCE [LARGE SCALE GENOMIC DNA]</scope>
    <source>
        <strain evidence="4">An175</strain>
    </source>
</reference>
<dbReference type="GO" id="GO:0000428">
    <property type="term" value="C:DNA-directed RNA polymerase complex"/>
    <property type="evidence" value="ECO:0007669"/>
    <property type="project" value="UniProtKB-KW"/>
</dbReference>
<proteinExistence type="predicted"/>
<protein>
    <submittedName>
        <fullName evidence="3">DNA-directed RNA polymerase I</fullName>
    </submittedName>
</protein>
<dbReference type="InterPro" id="IPR029040">
    <property type="entry name" value="RPABC4/Spt4"/>
</dbReference>
<dbReference type="InterPro" id="IPR006591">
    <property type="entry name" value="RNAP_P/RPABC4"/>
</dbReference>
<name>A0A1Y4MUL4_9FIRM</name>
<dbReference type="AlphaFoldDB" id="A0A1Y4MUL4"/>
<accession>A0A1Y4MUL4</accession>
<evidence type="ECO:0000256" key="1">
    <source>
        <dbReference type="ARBA" id="ARBA00022723"/>
    </source>
</evidence>
<dbReference type="Proteomes" id="UP000196386">
    <property type="component" value="Unassembled WGS sequence"/>
</dbReference>
<keyword evidence="1" id="KW-0479">Metal-binding</keyword>
<evidence type="ECO:0000313" key="3">
    <source>
        <dbReference type="EMBL" id="OUP71341.1"/>
    </source>
</evidence>
<dbReference type="RefSeq" id="WP_087298867.1">
    <property type="nucleotide sequence ID" value="NZ_NFKP01000001.1"/>
</dbReference>
<keyword evidence="2" id="KW-0862">Zinc</keyword>
<evidence type="ECO:0000313" key="4">
    <source>
        <dbReference type="Proteomes" id="UP000196386"/>
    </source>
</evidence>